<dbReference type="GO" id="GO:0006857">
    <property type="term" value="P:oligopeptide transport"/>
    <property type="evidence" value="ECO:0007669"/>
    <property type="project" value="InterPro"/>
</dbReference>
<comment type="caution">
    <text evidence="9">The sequence shown here is derived from an EMBL/GenBank/DDBJ whole genome shotgun (WGS) entry which is preliminary data.</text>
</comment>
<accession>A0A9R1VXC1</accession>
<dbReference type="Proteomes" id="UP000235145">
    <property type="component" value="Unassembled WGS sequence"/>
</dbReference>
<evidence type="ECO:0000256" key="1">
    <source>
        <dbReference type="ARBA" id="ARBA00004141"/>
    </source>
</evidence>
<feature type="transmembrane region" description="Helical" evidence="8">
    <location>
        <begin position="90"/>
        <end position="109"/>
    </location>
</feature>
<dbReference type="InterPro" id="IPR000109">
    <property type="entry name" value="POT_fam"/>
</dbReference>
<feature type="region of interest" description="Disordered" evidence="7">
    <location>
        <begin position="565"/>
        <end position="598"/>
    </location>
</feature>
<comment type="subcellular location">
    <subcellularLocation>
        <location evidence="1">Membrane</location>
        <topology evidence="1">Multi-pass membrane protein</topology>
    </subcellularLocation>
</comment>
<evidence type="ECO:0000256" key="2">
    <source>
        <dbReference type="ARBA" id="ARBA00005982"/>
    </source>
</evidence>
<feature type="transmembrane region" description="Helical" evidence="8">
    <location>
        <begin position="136"/>
        <end position="160"/>
    </location>
</feature>
<evidence type="ECO:0000256" key="4">
    <source>
        <dbReference type="ARBA" id="ARBA00022989"/>
    </source>
</evidence>
<dbReference type="PROSITE" id="PS01022">
    <property type="entry name" value="PTR2_1"/>
    <property type="match status" value="1"/>
</dbReference>
<evidence type="ECO:0000256" key="8">
    <source>
        <dbReference type="SAM" id="Phobius"/>
    </source>
</evidence>
<feature type="transmembrane region" description="Helical" evidence="8">
    <location>
        <begin position="214"/>
        <end position="234"/>
    </location>
</feature>
<evidence type="ECO:0000313" key="10">
    <source>
        <dbReference type="Proteomes" id="UP000235145"/>
    </source>
</evidence>
<keyword evidence="3 8" id="KW-0812">Transmembrane</keyword>
<keyword evidence="5 8" id="KW-0472">Membrane</keyword>
<dbReference type="OrthoDB" id="8904098at2759"/>
<name>A0A9R1VXC1_LACSA</name>
<dbReference type="InterPro" id="IPR018456">
    <property type="entry name" value="PTR2_symporter_CS"/>
</dbReference>
<evidence type="ECO:0000256" key="7">
    <source>
        <dbReference type="SAM" id="MobiDB-lite"/>
    </source>
</evidence>
<keyword evidence="10" id="KW-1185">Reference proteome</keyword>
<feature type="transmembrane region" description="Helical" evidence="8">
    <location>
        <begin position="361"/>
        <end position="382"/>
    </location>
</feature>
<dbReference type="GO" id="GO:0022857">
    <property type="term" value="F:transmembrane transporter activity"/>
    <property type="evidence" value="ECO:0000318"/>
    <property type="project" value="GO_Central"/>
</dbReference>
<sequence length="598" mass="66407">MGEQMEELNQETQVSSRKKGGLVTMPFIIANEAFEKVASYGLVPNMIFYLMTDYKISVAKGTNILFLWTAASNFAPVLGAFLSDSYLGRFLTIGLGSCFSFLGMLLLWITTMVPHLKPPICNQFTETCKQATHSQFAFLIFAFVFISLGSGGVRPCSLAFGAEQIDDKHNPKNERALESFFGWYYAAGAIAVLIAFTGIVYIQEHAGWKVGFGVPLILMFLSTLLFFVASSLYVKMKVKKSLFTSFLQVIVVAYKNRKLPSQPPNSDSWQYHKDSPESLPTKRLRFLNKACVVQNPKDLTSDGVALDPWSLCTVEQTEELKALIRVIPLWSSGLMMSINVAQSSFPVIQASTMDRHMGSSFQIPAGSFAFFTIAVLALWVILYDRVIIPLATKIRGKQVHLGVKLRMGIGLVISTIAMVVSAIVEHARRKKAIEQGLYNNPQAVVAMSAMWLVPQYCLHGLAEAFSAIGQNEFYYSEFPKSMSSVAASLFLLGMAVANLLASFILNTVQRLTRGGGKEGWITTNINHGRYDSYYWVLAVMSFVNLFYFLACSWAYGPCADEMVKEEATSNSSKDPNEELQRARSVVDERQNLFSSLPS</sequence>
<organism evidence="9 10">
    <name type="scientific">Lactuca sativa</name>
    <name type="common">Garden lettuce</name>
    <dbReference type="NCBI Taxonomy" id="4236"/>
    <lineage>
        <taxon>Eukaryota</taxon>
        <taxon>Viridiplantae</taxon>
        <taxon>Streptophyta</taxon>
        <taxon>Embryophyta</taxon>
        <taxon>Tracheophyta</taxon>
        <taxon>Spermatophyta</taxon>
        <taxon>Magnoliopsida</taxon>
        <taxon>eudicotyledons</taxon>
        <taxon>Gunneridae</taxon>
        <taxon>Pentapetalae</taxon>
        <taxon>asterids</taxon>
        <taxon>campanulids</taxon>
        <taxon>Asterales</taxon>
        <taxon>Asteraceae</taxon>
        <taxon>Cichorioideae</taxon>
        <taxon>Cichorieae</taxon>
        <taxon>Lactucinae</taxon>
        <taxon>Lactuca</taxon>
    </lineage>
</organism>
<comment type="similarity">
    <text evidence="2">Belongs to the major facilitator superfamily. Proton-dependent oligopeptide transporter (POT/PTR) (TC 2.A.17) family.</text>
</comment>
<feature type="transmembrane region" description="Helical" evidence="8">
    <location>
        <begin position="403"/>
        <end position="424"/>
    </location>
</feature>
<evidence type="ECO:0000256" key="5">
    <source>
        <dbReference type="ARBA" id="ARBA00023136"/>
    </source>
</evidence>
<dbReference type="Gene3D" id="1.20.1250.20">
    <property type="entry name" value="MFS general substrate transporter like domains"/>
    <property type="match status" value="1"/>
</dbReference>
<gene>
    <name evidence="9" type="ORF">LSAT_V11C400197420</name>
</gene>
<feature type="transmembrane region" description="Helical" evidence="8">
    <location>
        <begin position="64"/>
        <end position="83"/>
    </location>
</feature>
<dbReference type="CDD" id="cd17416">
    <property type="entry name" value="MFS_NPF1_2"/>
    <property type="match status" value="1"/>
</dbReference>
<dbReference type="GO" id="GO:0005886">
    <property type="term" value="C:plasma membrane"/>
    <property type="evidence" value="ECO:0000318"/>
    <property type="project" value="GO_Central"/>
</dbReference>
<feature type="transmembrane region" description="Helical" evidence="8">
    <location>
        <begin position="181"/>
        <end position="202"/>
    </location>
</feature>
<keyword evidence="4 8" id="KW-1133">Transmembrane helix</keyword>
<evidence type="ECO:0000256" key="3">
    <source>
        <dbReference type="ARBA" id="ARBA00022692"/>
    </source>
</evidence>
<dbReference type="GO" id="GO:0055085">
    <property type="term" value="P:transmembrane transport"/>
    <property type="evidence" value="ECO:0000318"/>
    <property type="project" value="GO_Central"/>
</dbReference>
<feature type="transmembrane region" description="Helical" evidence="8">
    <location>
        <begin position="533"/>
        <end position="555"/>
    </location>
</feature>
<dbReference type="EMBL" id="NBSK02000004">
    <property type="protein sequence ID" value="KAJ0214336.1"/>
    <property type="molecule type" value="Genomic_DNA"/>
</dbReference>
<proteinExistence type="inferred from homology"/>
<feature type="compositionally biased region" description="Basic and acidic residues" evidence="7">
    <location>
        <begin position="574"/>
        <end position="590"/>
    </location>
</feature>
<dbReference type="PANTHER" id="PTHR11654">
    <property type="entry name" value="OLIGOPEPTIDE TRANSPORTER-RELATED"/>
    <property type="match status" value="1"/>
</dbReference>
<dbReference type="InterPro" id="IPR036259">
    <property type="entry name" value="MFS_trans_sf"/>
</dbReference>
<evidence type="ECO:0000256" key="6">
    <source>
        <dbReference type="ARBA" id="ARBA00044504"/>
    </source>
</evidence>
<dbReference type="AlphaFoldDB" id="A0A9R1VXC1"/>
<reference evidence="9 10" key="1">
    <citation type="journal article" date="2017" name="Nat. Commun.">
        <title>Genome assembly with in vitro proximity ligation data and whole-genome triplication in lettuce.</title>
        <authorList>
            <person name="Reyes-Chin-Wo S."/>
            <person name="Wang Z."/>
            <person name="Yang X."/>
            <person name="Kozik A."/>
            <person name="Arikit S."/>
            <person name="Song C."/>
            <person name="Xia L."/>
            <person name="Froenicke L."/>
            <person name="Lavelle D.O."/>
            <person name="Truco M.J."/>
            <person name="Xia R."/>
            <person name="Zhu S."/>
            <person name="Xu C."/>
            <person name="Xu H."/>
            <person name="Xu X."/>
            <person name="Cox K."/>
            <person name="Korf I."/>
            <person name="Meyers B.C."/>
            <person name="Michelmore R.W."/>
        </authorList>
    </citation>
    <scope>NUCLEOTIDE SEQUENCE [LARGE SCALE GENOMIC DNA]</scope>
    <source>
        <strain evidence="10">cv. Salinas</strain>
        <tissue evidence="9">Seedlings</tissue>
    </source>
</reference>
<protein>
    <submittedName>
        <fullName evidence="9">Uncharacterized protein</fullName>
    </submittedName>
</protein>
<dbReference type="SUPFAM" id="SSF103473">
    <property type="entry name" value="MFS general substrate transporter"/>
    <property type="match status" value="1"/>
</dbReference>
<dbReference type="Gramene" id="rna-gnl|WGS:NBSK|LSAT_4X101760_mrna">
    <property type="protein sequence ID" value="cds-PLY94069.1"/>
    <property type="gene ID" value="gene-LSAT_4X101760"/>
</dbReference>
<feature type="transmembrane region" description="Helical" evidence="8">
    <location>
        <begin position="485"/>
        <end position="505"/>
    </location>
</feature>
<comment type="similarity">
    <text evidence="6">Belongs to the major facilitator superfamily. Phosphate:H(+) symporter (TC 2.A.1.9) family.</text>
</comment>
<dbReference type="Pfam" id="PF00854">
    <property type="entry name" value="PTR2"/>
    <property type="match status" value="1"/>
</dbReference>
<feature type="transmembrane region" description="Helical" evidence="8">
    <location>
        <begin position="322"/>
        <end position="341"/>
    </location>
</feature>
<evidence type="ECO:0000313" key="9">
    <source>
        <dbReference type="EMBL" id="KAJ0214336.1"/>
    </source>
</evidence>